<feature type="region of interest" description="Disordered" evidence="1">
    <location>
        <begin position="111"/>
        <end position="130"/>
    </location>
</feature>
<feature type="region of interest" description="Disordered" evidence="1">
    <location>
        <begin position="642"/>
        <end position="668"/>
    </location>
</feature>
<gene>
    <name evidence="2" type="ORF">MA16_Dca026463</name>
</gene>
<name>A0A2I0VY74_9ASPA</name>
<accession>A0A2I0VY74</accession>
<dbReference type="PANTHER" id="PTHR21563">
    <property type="entry name" value="ZINC FINGER C3H1 DOMAIN-CONTAINING PROTEIN"/>
    <property type="match status" value="1"/>
</dbReference>
<dbReference type="AlphaFoldDB" id="A0A2I0VY74"/>
<reference evidence="2 3" key="2">
    <citation type="journal article" date="2017" name="Nature">
        <title>The Apostasia genome and the evolution of orchids.</title>
        <authorList>
            <person name="Zhang G.Q."/>
            <person name="Liu K.W."/>
            <person name="Li Z."/>
            <person name="Lohaus R."/>
            <person name="Hsiao Y.Y."/>
            <person name="Niu S.C."/>
            <person name="Wang J.Y."/>
            <person name="Lin Y.C."/>
            <person name="Xu Q."/>
            <person name="Chen L.J."/>
            <person name="Yoshida K."/>
            <person name="Fujiwara S."/>
            <person name="Wang Z.W."/>
            <person name="Zhang Y.Q."/>
            <person name="Mitsuda N."/>
            <person name="Wang M."/>
            <person name="Liu G.H."/>
            <person name="Pecoraro L."/>
            <person name="Huang H.X."/>
            <person name="Xiao X.J."/>
            <person name="Lin M."/>
            <person name="Wu X.Y."/>
            <person name="Wu W.L."/>
            <person name="Chen Y.Y."/>
            <person name="Chang S.B."/>
            <person name="Sakamoto S."/>
            <person name="Ohme-Takagi M."/>
            <person name="Yagi M."/>
            <person name="Zeng S.J."/>
            <person name="Shen C.Y."/>
            <person name="Yeh C.M."/>
            <person name="Luo Y.B."/>
            <person name="Tsai W.C."/>
            <person name="Van de Peer Y."/>
            <person name="Liu Z.J."/>
        </authorList>
    </citation>
    <scope>NUCLEOTIDE SEQUENCE [LARGE SCALE GENOMIC DNA]</scope>
    <source>
        <tissue evidence="2">The whole plant</tissue>
    </source>
</reference>
<evidence type="ECO:0000313" key="2">
    <source>
        <dbReference type="EMBL" id="PKU68353.1"/>
    </source>
</evidence>
<dbReference type="PANTHER" id="PTHR21563:SF3">
    <property type="entry name" value="ZINC FINGER C3H1 DOMAIN-CONTAINING PROTEIN"/>
    <property type="match status" value="1"/>
</dbReference>
<protein>
    <submittedName>
        <fullName evidence="2">Uncharacterized protein</fullName>
    </submittedName>
</protein>
<proteinExistence type="predicted"/>
<dbReference type="Proteomes" id="UP000233837">
    <property type="component" value="Unassembled WGS sequence"/>
</dbReference>
<reference evidence="2 3" key="1">
    <citation type="journal article" date="2016" name="Sci. Rep.">
        <title>The Dendrobium catenatum Lindl. genome sequence provides insights into polysaccharide synthase, floral development and adaptive evolution.</title>
        <authorList>
            <person name="Zhang G.Q."/>
            <person name="Xu Q."/>
            <person name="Bian C."/>
            <person name="Tsai W.C."/>
            <person name="Yeh C.M."/>
            <person name="Liu K.W."/>
            <person name="Yoshida K."/>
            <person name="Zhang L.S."/>
            <person name="Chang S.B."/>
            <person name="Chen F."/>
            <person name="Shi Y."/>
            <person name="Su Y.Y."/>
            <person name="Zhang Y.Q."/>
            <person name="Chen L.J."/>
            <person name="Yin Y."/>
            <person name="Lin M."/>
            <person name="Huang H."/>
            <person name="Deng H."/>
            <person name="Wang Z.W."/>
            <person name="Zhu S.L."/>
            <person name="Zhao X."/>
            <person name="Deng C."/>
            <person name="Niu S.C."/>
            <person name="Huang J."/>
            <person name="Wang M."/>
            <person name="Liu G.H."/>
            <person name="Yang H.J."/>
            <person name="Xiao X.J."/>
            <person name="Hsiao Y.Y."/>
            <person name="Wu W.L."/>
            <person name="Chen Y.Y."/>
            <person name="Mitsuda N."/>
            <person name="Ohme-Takagi M."/>
            <person name="Luo Y.B."/>
            <person name="Van de Peer Y."/>
            <person name="Liu Z.J."/>
        </authorList>
    </citation>
    <scope>NUCLEOTIDE SEQUENCE [LARGE SCALE GENOMIC DNA]</scope>
    <source>
        <tissue evidence="2">The whole plant</tissue>
    </source>
</reference>
<keyword evidence="3" id="KW-1185">Reference proteome</keyword>
<organism evidence="2 3">
    <name type="scientific">Dendrobium catenatum</name>
    <dbReference type="NCBI Taxonomy" id="906689"/>
    <lineage>
        <taxon>Eukaryota</taxon>
        <taxon>Viridiplantae</taxon>
        <taxon>Streptophyta</taxon>
        <taxon>Embryophyta</taxon>
        <taxon>Tracheophyta</taxon>
        <taxon>Spermatophyta</taxon>
        <taxon>Magnoliopsida</taxon>
        <taxon>Liliopsida</taxon>
        <taxon>Asparagales</taxon>
        <taxon>Orchidaceae</taxon>
        <taxon>Epidendroideae</taxon>
        <taxon>Malaxideae</taxon>
        <taxon>Dendrobiinae</taxon>
        <taxon>Dendrobium</taxon>
    </lineage>
</organism>
<dbReference type="InterPro" id="IPR039278">
    <property type="entry name" value="Red1"/>
</dbReference>
<dbReference type="GO" id="GO:0000178">
    <property type="term" value="C:exosome (RNase complex)"/>
    <property type="evidence" value="ECO:0007669"/>
    <property type="project" value="TreeGrafter"/>
</dbReference>
<feature type="region of interest" description="Disordered" evidence="1">
    <location>
        <begin position="559"/>
        <end position="580"/>
    </location>
</feature>
<dbReference type="EMBL" id="KZ503104">
    <property type="protein sequence ID" value="PKU68353.1"/>
    <property type="molecule type" value="Genomic_DNA"/>
</dbReference>
<dbReference type="STRING" id="906689.A0A2I0VY74"/>
<evidence type="ECO:0000256" key="1">
    <source>
        <dbReference type="SAM" id="MobiDB-lite"/>
    </source>
</evidence>
<sequence>MGAGGGAWRELVGVGGGAKVAGGKEVEGRRVMGNHGEGLRPSVWGEREGIAGVKNALTARSSTLDMRLQPSAMQNYQKNYHKHFKRKLPVRSLSSQAFQWHAKESNNNLVISFSDDDSGSESEEQRYPEKDVKRMDGTLIARDSRIAVTSLPKPIDGIERESDGSKPLPKKGFANLETISSADSDYETSCGAQGPSAENGSLLNRQNPAIVTSACQELGHVQDSILTDQRLELLSLEVAARENKLKVQNRSVLQKGAAVGSDANQHGLHVMNPEAQETGIRRHGYDAYLEFEVDESSKKRLKHDKSSSACDFDVASMPENYRAFQVEDSCTHHQPNSNDTIKSSVIKSKDSFLTLYIPLDKDQPRSTRYSWTKQPMAVDKRSEEFSKKAGVSNLPSNYVSSMHNIKGNQQMIPTTDVLMPLKTLSFQKTSGLGGSVNNEANTTEEGNMSFHSLLRLEEQLDKELEEAQEYRFECEHGESYALKAYRKAQRSLVEANERCTFLYRKRELFSAKCRAFVIEASKSIYPSDWLCQQIPNEDQSHEPDASTSVHKENASLDGAVLPTHKPTMSTDVDGEDFPSSNRVVESRSALVDVQIEKALSIDSSQDYERLEASLRSELVARLGLRASSKMNDTSKRGLDIEKRAGSVAEDLESSQDMERSPLPHDMMPIPEEKETAKLDGLTLWDCGVHASLLWGWTAGSTLRDYRLGCVGIR</sequence>
<evidence type="ECO:0000313" key="3">
    <source>
        <dbReference type="Proteomes" id="UP000233837"/>
    </source>
</evidence>
<dbReference type="GO" id="GO:0005634">
    <property type="term" value="C:nucleus"/>
    <property type="evidence" value="ECO:0007669"/>
    <property type="project" value="TreeGrafter"/>
</dbReference>